<feature type="transmembrane region" description="Helical" evidence="2">
    <location>
        <begin position="21"/>
        <end position="44"/>
    </location>
</feature>
<dbReference type="OrthoDB" id="7056878at2"/>
<dbReference type="AlphaFoldDB" id="A0A0Q9ZXZ4"/>
<keyword evidence="1" id="KW-0175">Coiled coil</keyword>
<sequence>MNRPVPRIQIVRHGSSSPHGFPWGVVIVVGVLWLLSLGGMWLLASRLAAPELGQAQAELRASQRQAADLQAQIQGLKQRQVNLAVSDQISRAANNEVQASLAERDEQIAALRADVAFYERLVGATSQRKGLNAHSIEFTPEAGGTWAYTAVLTQNLNRGAISEGQLRFSVEGVRAGKLTTVSWNELHQKADVPGQPYSFRYFQQLTGSVILPKDFTPQRVRISLSGGGAPVNQTFDWKSAATAASGE</sequence>
<keyword evidence="2" id="KW-1133">Transmembrane helix</keyword>
<organism evidence="3 4">
    <name type="scientific">Stenotrophomonas panacihumi</name>
    <dbReference type="NCBI Taxonomy" id="676599"/>
    <lineage>
        <taxon>Bacteria</taxon>
        <taxon>Pseudomonadati</taxon>
        <taxon>Pseudomonadota</taxon>
        <taxon>Gammaproteobacteria</taxon>
        <taxon>Lysobacterales</taxon>
        <taxon>Lysobacteraceae</taxon>
        <taxon>Stenotrophomonas</taxon>
    </lineage>
</organism>
<gene>
    <name evidence="3" type="ORF">ARC20_16165</name>
</gene>
<reference evidence="3 4" key="1">
    <citation type="submission" date="2015-10" db="EMBL/GenBank/DDBJ databases">
        <title>Genome sequencing and analysis of members of genus Stenotrophomonas.</title>
        <authorList>
            <person name="Patil P.P."/>
            <person name="Midha S."/>
            <person name="Patil P.B."/>
        </authorList>
    </citation>
    <scope>NUCLEOTIDE SEQUENCE [LARGE SCALE GENOMIC DNA]</scope>
    <source>
        <strain evidence="3 4">JCM 16536</strain>
    </source>
</reference>
<dbReference type="STRING" id="676599.ARC20_16165"/>
<dbReference type="Proteomes" id="UP000051802">
    <property type="component" value="Unassembled WGS sequence"/>
</dbReference>
<feature type="coiled-coil region" evidence="1">
    <location>
        <begin position="52"/>
        <end position="79"/>
    </location>
</feature>
<keyword evidence="2" id="KW-0472">Membrane</keyword>
<evidence type="ECO:0000256" key="1">
    <source>
        <dbReference type="SAM" id="Coils"/>
    </source>
</evidence>
<evidence type="ECO:0000313" key="3">
    <source>
        <dbReference type="EMBL" id="KRG37760.1"/>
    </source>
</evidence>
<dbReference type="Pfam" id="PF20567">
    <property type="entry name" value="DUF6776"/>
    <property type="match status" value="1"/>
</dbReference>
<keyword evidence="2" id="KW-0812">Transmembrane</keyword>
<keyword evidence="4" id="KW-1185">Reference proteome</keyword>
<proteinExistence type="predicted"/>
<name>A0A0Q9ZXZ4_9GAMM</name>
<dbReference type="InterPro" id="IPR046703">
    <property type="entry name" value="DUF6776"/>
</dbReference>
<evidence type="ECO:0000256" key="2">
    <source>
        <dbReference type="SAM" id="Phobius"/>
    </source>
</evidence>
<evidence type="ECO:0008006" key="5">
    <source>
        <dbReference type="Google" id="ProtNLM"/>
    </source>
</evidence>
<protein>
    <recommendedName>
        <fullName evidence="5">Transmembrane protein</fullName>
    </recommendedName>
</protein>
<dbReference type="EMBL" id="LLXU01000130">
    <property type="protein sequence ID" value="KRG37760.1"/>
    <property type="molecule type" value="Genomic_DNA"/>
</dbReference>
<accession>A0A0Q9ZXZ4</accession>
<comment type="caution">
    <text evidence="3">The sequence shown here is derived from an EMBL/GenBank/DDBJ whole genome shotgun (WGS) entry which is preliminary data.</text>
</comment>
<dbReference type="RefSeq" id="WP_057649146.1">
    <property type="nucleotide sequence ID" value="NZ_LLXU01000130.1"/>
</dbReference>
<evidence type="ECO:0000313" key="4">
    <source>
        <dbReference type="Proteomes" id="UP000051802"/>
    </source>
</evidence>